<dbReference type="Proteomes" id="UP000232688">
    <property type="component" value="Unassembled WGS sequence"/>
</dbReference>
<proteinExistence type="predicted"/>
<reference evidence="2 3" key="2">
    <citation type="submission" date="2017-10" db="EMBL/GenBank/DDBJ databases">
        <title>Genome analyses suggest a sexual origin of heterokaryosis in a supposedly ancient asexual fungus.</title>
        <authorList>
            <person name="Corradi N."/>
            <person name="Sedzielewska K."/>
            <person name="Noel J."/>
            <person name="Charron P."/>
            <person name="Farinelli L."/>
            <person name="Marton T."/>
            <person name="Kruger M."/>
            <person name="Pelin A."/>
            <person name="Brachmann A."/>
            <person name="Corradi N."/>
        </authorList>
    </citation>
    <scope>NUCLEOTIDE SEQUENCE [LARGE SCALE GENOMIC DNA]</scope>
    <source>
        <strain evidence="2 3">A1</strain>
    </source>
</reference>
<comment type="caution">
    <text evidence="2">The sequence shown here is derived from an EMBL/GenBank/DDBJ whole genome shotgun (WGS) entry which is preliminary data.</text>
</comment>
<evidence type="ECO:0000313" key="3">
    <source>
        <dbReference type="Proteomes" id="UP000232688"/>
    </source>
</evidence>
<dbReference type="VEuPathDB" id="FungiDB:FUN_021967"/>
<evidence type="ECO:0000313" key="2">
    <source>
        <dbReference type="EMBL" id="PKC69198.1"/>
    </source>
</evidence>
<reference evidence="2 3" key="1">
    <citation type="submission" date="2017-10" db="EMBL/GenBank/DDBJ databases">
        <title>Extensive intraspecific genome diversity in a model arbuscular mycorrhizal fungus.</title>
        <authorList>
            <person name="Chen E.C.H."/>
            <person name="Morin E."/>
            <person name="Baudet D."/>
            <person name="Noel J."/>
            <person name="Ndikumana S."/>
            <person name="Charron P."/>
            <person name="St-Onge C."/>
            <person name="Giorgi J."/>
            <person name="Grigoriev I.V."/>
            <person name="Roux C."/>
            <person name="Martin F.M."/>
            <person name="Corradi N."/>
        </authorList>
    </citation>
    <scope>NUCLEOTIDE SEQUENCE [LARGE SCALE GENOMIC DNA]</scope>
    <source>
        <strain evidence="2 3">A1</strain>
    </source>
</reference>
<name>A0A2N0S0W5_9GLOM</name>
<dbReference type="EMBL" id="LLXH01000289">
    <property type="protein sequence ID" value="PKC69198.1"/>
    <property type="molecule type" value="Genomic_DNA"/>
</dbReference>
<accession>A0A2N0S0W5</accession>
<evidence type="ECO:0000256" key="1">
    <source>
        <dbReference type="SAM" id="MobiDB-lite"/>
    </source>
</evidence>
<dbReference type="VEuPathDB" id="FungiDB:RhiirFUN_000781"/>
<feature type="region of interest" description="Disordered" evidence="1">
    <location>
        <begin position="71"/>
        <end position="102"/>
    </location>
</feature>
<protein>
    <submittedName>
        <fullName evidence="2">Uncharacterized protein</fullName>
    </submittedName>
</protein>
<dbReference type="AlphaFoldDB" id="A0A2N0S0W5"/>
<gene>
    <name evidence="2" type="ORF">RhiirA1_533609</name>
</gene>
<sequence length="274" mass="30880">MVIVSHWNEWYQIEVRDWQFLEPGEAKTTIDSHHAAISHSIKRYIRIGYDIRDGEDIVEVAKHLSGTSLANLEPNRSQFGPEDENSNNVSKKELNTKPNNNFSPSAIANLCTKPIVHPHPKISEQTESESSWTIPLLDINSTSIPGFMDNNNSSDELEDVSFVDANFQFSMGWALKSNQKLGGKGKGKRMKKKVWMDFRRTEKGEPLRFVSSGGFLSFQGTEKTKDSVLGSLEKVEPRFVSTSTNLGLVFQVDSDKQKKPKIRNFGGFPKDQDS</sequence>
<dbReference type="VEuPathDB" id="FungiDB:RhiirA1_533609"/>
<organism evidence="2 3">
    <name type="scientific">Rhizophagus irregularis</name>
    <dbReference type="NCBI Taxonomy" id="588596"/>
    <lineage>
        <taxon>Eukaryota</taxon>
        <taxon>Fungi</taxon>
        <taxon>Fungi incertae sedis</taxon>
        <taxon>Mucoromycota</taxon>
        <taxon>Glomeromycotina</taxon>
        <taxon>Glomeromycetes</taxon>
        <taxon>Glomerales</taxon>
        <taxon>Glomeraceae</taxon>
        <taxon>Rhizophagus</taxon>
    </lineage>
</organism>